<comment type="caution">
    <text evidence="1">The sequence shown here is derived from an EMBL/GenBank/DDBJ whole genome shotgun (WGS) entry which is preliminary data.</text>
</comment>
<keyword evidence="2" id="KW-1185">Reference proteome</keyword>
<evidence type="ECO:0000313" key="2">
    <source>
        <dbReference type="Proteomes" id="UP000004080"/>
    </source>
</evidence>
<dbReference type="InterPro" id="IPR046141">
    <property type="entry name" value="DUF6143"/>
</dbReference>
<proteinExistence type="predicted"/>
<dbReference type="PATRIC" id="fig|1196324.3.peg.485"/>
<accession>I8AM90</accession>
<dbReference type="AlphaFoldDB" id="I8AM90"/>
<organism evidence="1 2">
    <name type="scientific">Fictibacillus macauensis ZFHKF-1</name>
    <dbReference type="NCBI Taxonomy" id="1196324"/>
    <lineage>
        <taxon>Bacteria</taxon>
        <taxon>Bacillati</taxon>
        <taxon>Bacillota</taxon>
        <taxon>Bacilli</taxon>
        <taxon>Bacillales</taxon>
        <taxon>Fictibacillaceae</taxon>
        <taxon>Fictibacillus</taxon>
    </lineage>
</organism>
<dbReference type="OrthoDB" id="1279at2"/>
<evidence type="ECO:0000313" key="1">
    <source>
        <dbReference type="EMBL" id="EIT87072.1"/>
    </source>
</evidence>
<protein>
    <submittedName>
        <fullName evidence="1">Uncharacterized protein</fullName>
    </submittedName>
</protein>
<dbReference type="EMBL" id="AKKV01000019">
    <property type="protein sequence ID" value="EIT87072.1"/>
    <property type="molecule type" value="Genomic_DNA"/>
</dbReference>
<dbReference type="STRING" id="1196324.A374_02424"/>
<reference evidence="1 2" key="1">
    <citation type="journal article" date="2012" name="J. Bacteriol.">
        <title>Genome of Bacillus macauensis ZFHKF-1, a Long-Chain-Forming Bacterium.</title>
        <authorList>
            <person name="Cai L."/>
            <person name="Zhang T."/>
        </authorList>
    </citation>
    <scope>NUCLEOTIDE SEQUENCE [LARGE SCALE GENOMIC DNA]</scope>
    <source>
        <strain evidence="1 2">ZFHKF-1</strain>
    </source>
</reference>
<name>I8AM90_9BACL</name>
<dbReference type="Proteomes" id="UP000004080">
    <property type="component" value="Unassembled WGS sequence"/>
</dbReference>
<dbReference type="Pfam" id="PF19640">
    <property type="entry name" value="DUF6143"/>
    <property type="match status" value="1"/>
</dbReference>
<sequence>MQEQGISFIGSTQPVMFDKNGNLYTVLYNPKNSGVMVYYQTVTLNNLSGAALSASAGSFGKPEGQLYQSDRYVPGNMNLYGKVQPKSKILYGTNISLEGGVVIDTEPVSPYQTLRVQLGNTVILPPGTNRWLLYTILDGTPCSQGATFYIWREVKIA</sequence>
<dbReference type="RefSeq" id="WP_007200584.1">
    <property type="nucleotide sequence ID" value="NZ_AKKV01000019.1"/>
</dbReference>
<gene>
    <name evidence="1" type="ORF">A374_02424</name>
</gene>